<organism evidence="2 3">
    <name type="scientific">Fusarium irregulare</name>
    <dbReference type="NCBI Taxonomy" id="2494466"/>
    <lineage>
        <taxon>Eukaryota</taxon>
        <taxon>Fungi</taxon>
        <taxon>Dikarya</taxon>
        <taxon>Ascomycota</taxon>
        <taxon>Pezizomycotina</taxon>
        <taxon>Sordariomycetes</taxon>
        <taxon>Hypocreomycetidae</taxon>
        <taxon>Hypocreales</taxon>
        <taxon>Nectriaceae</taxon>
        <taxon>Fusarium</taxon>
        <taxon>Fusarium incarnatum-equiseti species complex</taxon>
    </lineage>
</organism>
<keyword evidence="3" id="KW-1185">Reference proteome</keyword>
<protein>
    <submittedName>
        <fullName evidence="2">Uncharacterized protein</fullName>
    </submittedName>
</protein>
<accession>A0A9W8PWT7</accession>
<gene>
    <name evidence="2" type="ORF">NW766_001987</name>
</gene>
<comment type="caution">
    <text evidence="2">The sequence shown here is derived from an EMBL/GenBank/DDBJ whole genome shotgun (WGS) entry which is preliminary data.</text>
</comment>
<evidence type="ECO:0000256" key="1">
    <source>
        <dbReference type="SAM" id="MobiDB-lite"/>
    </source>
</evidence>
<dbReference type="AlphaFoldDB" id="A0A9W8PWT7"/>
<evidence type="ECO:0000313" key="3">
    <source>
        <dbReference type="Proteomes" id="UP001152130"/>
    </source>
</evidence>
<evidence type="ECO:0000313" key="2">
    <source>
        <dbReference type="EMBL" id="KAJ4020500.1"/>
    </source>
</evidence>
<sequence length="77" mass="8785">MSPTSANDDGDIEMADVNRDTTEGDLRAIQEESQHRLEGTTNYNEERLLYIGNMPPTVQRPDFAKLLYPEGYIDTTY</sequence>
<dbReference type="EMBL" id="JAPDHF010000003">
    <property type="protein sequence ID" value="KAJ4020500.1"/>
    <property type="molecule type" value="Genomic_DNA"/>
</dbReference>
<reference evidence="2" key="1">
    <citation type="submission" date="2022-10" db="EMBL/GenBank/DDBJ databases">
        <title>Fusarium specimens isolated from Avocado Roots.</title>
        <authorList>
            <person name="Stajich J."/>
            <person name="Roper C."/>
            <person name="Heimlech-Rivalta G."/>
        </authorList>
    </citation>
    <scope>NUCLEOTIDE SEQUENCE</scope>
    <source>
        <strain evidence="2">CF00143</strain>
    </source>
</reference>
<feature type="region of interest" description="Disordered" evidence="1">
    <location>
        <begin position="1"/>
        <end position="41"/>
    </location>
</feature>
<feature type="compositionally biased region" description="Basic and acidic residues" evidence="1">
    <location>
        <begin position="16"/>
        <end position="41"/>
    </location>
</feature>
<name>A0A9W8PWT7_9HYPO</name>
<dbReference type="Proteomes" id="UP001152130">
    <property type="component" value="Unassembled WGS sequence"/>
</dbReference>
<proteinExistence type="predicted"/>